<dbReference type="OrthoDB" id="9812192at2"/>
<dbReference type="Proteomes" id="UP000185895">
    <property type="component" value="Unassembled WGS sequence"/>
</dbReference>
<organism evidence="2 3">
    <name type="scientific">Acinetobacter qingfengensis</name>
    <dbReference type="NCBI Taxonomy" id="1262585"/>
    <lineage>
        <taxon>Bacteria</taxon>
        <taxon>Pseudomonadati</taxon>
        <taxon>Pseudomonadota</taxon>
        <taxon>Gammaproteobacteria</taxon>
        <taxon>Moraxellales</taxon>
        <taxon>Moraxellaceae</taxon>
        <taxon>Acinetobacter</taxon>
    </lineage>
</organism>
<evidence type="ECO:0000259" key="1">
    <source>
        <dbReference type="PROSITE" id="PS51725"/>
    </source>
</evidence>
<dbReference type="Pfam" id="PF03992">
    <property type="entry name" value="ABM"/>
    <property type="match status" value="1"/>
</dbReference>
<protein>
    <recommendedName>
        <fullName evidence="1">ABM domain-containing protein</fullName>
    </recommendedName>
</protein>
<name>A0A1E7R1T4_9GAMM</name>
<accession>A0A1E7R1T4</accession>
<comment type="caution">
    <text evidence="2">The sequence shown here is derived from an EMBL/GenBank/DDBJ whole genome shotgun (WGS) entry which is preliminary data.</text>
</comment>
<evidence type="ECO:0000313" key="3">
    <source>
        <dbReference type="Proteomes" id="UP000185895"/>
    </source>
</evidence>
<dbReference type="InterPro" id="IPR007138">
    <property type="entry name" value="ABM_dom"/>
</dbReference>
<evidence type="ECO:0000313" key="2">
    <source>
        <dbReference type="EMBL" id="OEY93277.1"/>
    </source>
</evidence>
<proteinExistence type="predicted"/>
<dbReference type="InterPro" id="IPR050744">
    <property type="entry name" value="AI-2_Isomerase_LsrG"/>
</dbReference>
<dbReference type="EMBL" id="MKKK01000050">
    <property type="protein sequence ID" value="OEY93277.1"/>
    <property type="molecule type" value="Genomic_DNA"/>
</dbReference>
<dbReference type="STRING" id="1262585.BJI46_14305"/>
<dbReference type="AlphaFoldDB" id="A0A1E7R1T4"/>
<dbReference type="PANTHER" id="PTHR33336:SF15">
    <property type="entry name" value="ABM DOMAIN-CONTAINING PROTEIN"/>
    <property type="match status" value="1"/>
</dbReference>
<dbReference type="Gene3D" id="3.30.70.100">
    <property type="match status" value="1"/>
</dbReference>
<sequence>MIILNVFFTVKPEQESNFRTLMTHLVSQSQKEPGNVHYQLAQDVFTPHHYTLIEHWKDDAAIEFHNQTEHFLSFLNQASQLFSEDVVILKYINE</sequence>
<dbReference type="PANTHER" id="PTHR33336">
    <property type="entry name" value="QUINOL MONOOXYGENASE YGIN-RELATED"/>
    <property type="match status" value="1"/>
</dbReference>
<dbReference type="PROSITE" id="PS51725">
    <property type="entry name" value="ABM"/>
    <property type="match status" value="1"/>
</dbReference>
<gene>
    <name evidence="2" type="ORF">BJI46_14305</name>
</gene>
<dbReference type="RefSeq" id="WP_070070592.1">
    <property type="nucleotide sequence ID" value="NZ_MKKK01000050.1"/>
</dbReference>
<keyword evidence="3" id="KW-1185">Reference proteome</keyword>
<dbReference type="SUPFAM" id="SSF54909">
    <property type="entry name" value="Dimeric alpha+beta barrel"/>
    <property type="match status" value="1"/>
</dbReference>
<reference evidence="2 3" key="1">
    <citation type="submission" date="2016-09" db="EMBL/GenBank/DDBJ databases">
        <authorList>
            <person name="Capua I."/>
            <person name="De Benedictis P."/>
            <person name="Joannis T."/>
            <person name="Lombin L.H."/>
            <person name="Cattoli G."/>
        </authorList>
    </citation>
    <scope>NUCLEOTIDE SEQUENCE [LARGE SCALE GENOMIC DNA]</scope>
    <source>
        <strain evidence="2 3">ANC 4671</strain>
    </source>
</reference>
<feature type="domain" description="ABM" evidence="1">
    <location>
        <begin position="2"/>
        <end position="92"/>
    </location>
</feature>
<dbReference type="InterPro" id="IPR011008">
    <property type="entry name" value="Dimeric_a/b-barrel"/>
</dbReference>
<dbReference type="GO" id="GO:0003824">
    <property type="term" value="F:catalytic activity"/>
    <property type="evidence" value="ECO:0007669"/>
    <property type="project" value="TreeGrafter"/>
</dbReference>